<dbReference type="CDD" id="cd04301">
    <property type="entry name" value="NAT_SF"/>
    <property type="match status" value="1"/>
</dbReference>
<gene>
    <name evidence="2" type="ORF">Csp1_23900</name>
</gene>
<dbReference type="PROSITE" id="PS51186">
    <property type="entry name" value="GNAT"/>
    <property type="match status" value="1"/>
</dbReference>
<dbReference type="InterPro" id="IPR016181">
    <property type="entry name" value="Acyl_CoA_acyltransferase"/>
</dbReference>
<dbReference type="RefSeq" id="WP_202616732.1">
    <property type="nucleotide sequence ID" value="NZ_CABKVS010000002.1"/>
</dbReference>
<dbReference type="InterPro" id="IPR000182">
    <property type="entry name" value="GNAT_dom"/>
</dbReference>
<feature type="domain" description="N-acetyltransferase" evidence="1">
    <location>
        <begin position="2"/>
        <end position="135"/>
    </location>
</feature>
<dbReference type="GO" id="GO:0016747">
    <property type="term" value="F:acyltransferase activity, transferring groups other than amino-acyl groups"/>
    <property type="evidence" value="ECO:0007669"/>
    <property type="project" value="InterPro"/>
</dbReference>
<dbReference type="SUPFAM" id="SSF55729">
    <property type="entry name" value="Acyl-CoA N-acyltransferases (Nat)"/>
    <property type="match status" value="1"/>
</dbReference>
<dbReference type="AlphaFoldDB" id="A0A2Z3YVW7"/>
<dbReference type="STRING" id="1737425.GCA_900049755_01477"/>
<evidence type="ECO:0000313" key="2">
    <source>
        <dbReference type="EMBL" id="AWT27140.1"/>
    </source>
</evidence>
<accession>A0A2Z3YVW7</accession>
<dbReference type="KEGG" id="cpre:Csp1_23900"/>
<dbReference type="Proteomes" id="UP000247696">
    <property type="component" value="Chromosome"/>
</dbReference>
<organism evidence="2 3">
    <name type="scientific">Corynebacterium provencense</name>
    <dbReference type="NCBI Taxonomy" id="1737425"/>
    <lineage>
        <taxon>Bacteria</taxon>
        <taxon>Bacillati</taxon>
        <taxon>Actinomycetota</taxon>
        <taxon>Actinomycetes</taxon>
        <taxon>Mycobacteriales</taxon>
        <taxon>Corynebacteriaceae</taxon>
        <taxon>Corynebacterium</taxon>
    </lineage>
</organism>
<protein>
    <recommendedName>
        <fullName evidence="1">N-acetyltransferase domain-containing protein</fullName>
    </recommendedName>
</protein>
<reference evidence="3" key="1">
    <citation type="submission" date="2017-11" db="EMBL/GenBank/DDBJ databases">
        <title>Otitis media/interna in a cat caused by the recently described species Corynebacterium provencense.</title>
        <authorList>
            <person name="Kittl S."/>
            <person name="Brodard I."/>
            <person name="Rychener L."/>
            <person name="Jores J."/>
            <person name="Roosje P."/>
            <person name="Gobeli Brawand S."/>
        </authorList>
    </citation>
    <scope>NUCLEOTIDE SEQUENCE [LARGE SCALE GENOMIC DNA]</scope>
    <source>
        <strain evidence="3">17KM38</strain>
    </source>
</reference>
<evidence type="ECO:0000259" key="1">
    <source>
        <dbReference type="PROSITE" id="PS51186"/>
    </source>
</evidence>
<evidence type="ECO:0000313" key="3">
    <source>
        <dbReference type="Proteomes" id="UP000247696"/>
    </source>
</evidence>
<proteinExistence type="predicted"/>
<dbReference type="Pfam" id="PF13673">
    <property type="entry name" value="Acetyltransf_10"/>
    <property type="match status" value="1"/>
</dbReference>
<dbReference type="EMBL" id="CP024988">
    <property type="protein sequence ID" value="AWT27140.1"/>
    <property type="molecule type" value="Genomic_DNA"/>
</dbReference>
<name>A0A2Z3YVW7_9CORY</name>
<sequence length="140" mass="15302">MITILDGTDFRHRDFRELLRLAGDFDDDALDRVIATELPGMSVLGHRTDGTLTGAAAFEPDSGSLEYIAVASAAQGRGTGTALVRAVREQLPGRDVSARTDDDAVDFYRRLGFTVTAAPEDPRWPGRRRYHCVLPGTARL</sequence>
<keyword evidence="3" id="KW-1185">Reference proteome</keyword>
<dbReference type="Gene3D" id="3.40.630.30">
    <property type="match status" value="1"/>
</dbReference>